<dbReference type="OrthoDB" id="10394204at2759"/>
<evidence type="ECO:0000313" key="2">
    <source>
        <dbReference type="EMBL" id="KAF5592535.1"/>
    </source>
</evidence>
<dbReference type="AlphaFoldDB" id="A0A8H5UP93"/>
<name>A0A8H5UP93_9HYPO</name>
<feature type="compositionally biased region" description="Basic and acidic residues" evidence="1">
    <location>
        <begin position="47"/>
        <end position="59"/>
    </location>
</feature>
<gene>
    <name evidence="2" type="ORF">FPCIR_5647</name>
</gene>
<accession>A0A8H5UP93</accession>
<feature type="region of interest" description="Disordered" evidence="1">
    <location>
        <begin position="47"/>
        <end position="75"/>
    </location>
</feature>
<comment type="caution">
    <text evidence="2">The sequence shown here is derived from an EMBL/GenBank/DDBJ whole genome shotgun (WGS) entry which is preliminary data.</text>
</comment>
<dbReference type="Proteomes" id="UP000546213">
    <property type="component" value="Unassembled WGS sequence"/>
</dbReference>
<protein>
    <submittedName>
        <fullName evidence="2">Uncharacterized protein</fullName>
    </submittedName>
</protein>
<reference evidence="2 3" key="1">
    <citation type="submission" date="2020-05" db="EMBL/GenBank/DDBJ databases">
        <title>Identification and distribution of gene clusters putatively required for synthesis of sphingolipid metabolism inhibitors in phylogenetically diverse species of the filamentous fungus Fusarium.</title>
        <authorList>
            <person name="Kim H.-S."/>
            <person name="Busman M."/>
            <person name="Brown D.W."/>
            <person name="Divon H."/>
            <person name="Uhlig S."/>
            <person name="Proctor R.H."/>
        </authorList>
    </citation>
    <scope>NUCLEOTIDE SEQUENCE [LARGE SCALE GENOMIC DNA]</scope>
    <source>
        <strain evidence="2 3">NRRL 36939</strain>
    </source>
</reference>
<keyword evidence="3" id="KW-1185">Reference proteome</keyword>
<proteinExistence type="predicted"/>
<evidence type="ECO:0000313" key="3">
    <source>
        <dbReference type="Proteomes" id="UP000546213"/>
    </source>
</evidence>
<dbReference type="EMBL" id="JAAOAS010000118">
    <property type="protein sequence ID" value="KAF5592535.1"/>
    <property type="molecule type" value="Genomic_DNA"/>
</dbReference>
<sequence>MMDPKFLQPQGFRLVDNRVGAQARALDMPVLFELTEGEVAESIGVERATEKDKEGKEDLLYEYSGPSDSQGGKLRAKRPGLIRQGAIVLGISTSLLAEAAIQRKLSKIDILASIVSSSEEARIGASRQAGRKSTDSAMR</sequence>
<organism evidence="2 3">
    <name type="scientific">Fusarium pseudocircinatum</name>
    <dbReference type="NCBI Taxonomy" id="56676"/>
    <lineage>
        <taxon>Eukaryota</taxon>
        <taxon>Fungi</taxon>
        <taxon>Dikarya</taxon>
        <taxon>Ascomycota</taxon>
        <taxon>Pezizomycotina</taxon>
        <taxon>Sordariomycetes</taxon>
        <taxon>Hypocreomycetidae</taxon>
        <taxon>Hypocreales</taxon>
        <taxon>Nectriaceae</taxon>
        <taxon>Fusarium</taxon>
        <taxon>Fusarium fujikuroi species complex</taxon>
    </lineage>
</organism>
<evidence type="ECO:0000256" key="1">
    <source>
        <dbReference type="SAM" id="MobiDB-lite"/>
    </source>
</evidence>